<proteinExistence type="predicted"/>
<evidence type="ECO:0000313" key="2">
    <source>
        <dbReference type="EMBL" id="ROS00156.1"/>
    </source>
</evidence>
<keyword evidence="1" id="KW-0732">Signal</keyword>
<gene>
    <name evidence="2" type="ORF">EDC56_2792</name>
</gene>
<dbReference type="OrthoDB" id="9857551at2"/>
<dbReference type="Gene3D" id="3.10.450.50">
    <property type="match status" value="1"/>
</dbReference>
<organism evidence="2 3">
    <name type="scientific">Sinobacterium caligoides</name>
    <dbReference type="NCBI Taxonomy" id="933926"/>
    <lineage>
        <taxon>Bacteria</taxon>
        <taxon>Pseudomonadati</taxon>
        <taxon>Pseudomonadota</taxon>
        <taxon>Gammaproteobacteria</taxon>
        <taxon>Cellvibrionales</taxon>
        <taxon>Spongiibacteraceae</taxon>
        <taxon>Sinobacterium</taxon>
    </lineage>
</organism>
<dbReference type="Proteomes" id="UP000275394">
    <property type="component" value="Unassembled WGS sequence"/>
</dbReference>
<protein>
    <submittedName>
        <fullName evidence="2">Uncharacterized protein</fullName>
    </submittedName>
</protein>
<comment type="caution">
    <text evidence="2">The sequence shown here is derived from an EMBL/GenBank/DDBJ whole genome shotgun (WGS) entry which is preliminary data.</text>
</comment>
<keyword evidence="3" id="KW-1185">Reference proteome</keyword>
<evidence type="ECO:0000313" key="3">
    <source>
        <dbReference type="Proteomes" id="UP000275394"/>
    </source>
</evidence>
<dbReference type="EMBL" id="RKHR01000005">
    <property type="protein sequence ID" value="ROS00156.1"/>
    <property type="molecule type" value="Genomic_DNA"/>
</dbReference>
<dbReference type="AlphaFoldDB" id="A0A3N2DK43"/>
<dbReference type="SUPFAM" id="SSF54427">
    <property type="entry name" value="NTF2-like"/>
    <property type="match status" value="1"/>
</dbReference>
<feature type="chain" id="PRO_5018255010" evidence="1">
    <location>
        <begin position="24"/>
        <end position="169"/>
    </location>
</feature>
<feature type="signal peptide" evidence="1">
    <location>
        <begin position="1"/>
        <end position="23"/>
    </location>
</feature>
<dbReference type="InterPro" id="IPR032710">
    <property type="entry name" value="NTF2-like_dom_sf"/>
</dbReference>
<dbReference type="RefSeq" id="WP_123713138.1">
    <property type="nucleotide sequence ID" value="NZ_RKHR01000005.1"/>
</dbReference>
<name>A0A3N2DK43_9GAMM</name>
<evidence type="ECO:0000256" key="1">
    <source>
        <dbReference type="SAM" id="SignalP"/>
    </source>
</evidence>
<accession>A0A3N2DK43</accession>
<reference evidence="2 3" key="1">
    <citation type="submission" date="2018-11" db="EMBL/GenBank/DDBJ databases">
        <title>Genomic Encyclopedia of Type Strains, Phase IV (KMG-IV): sequencing the most valuable type-strain genomes for metagenomic binning, comparative biology and taxonomic classification.</title>
        <authorList>
            <person name="Goeker M."/>
        </authorList>
    </citation>
    <scope>NUCLEOTIDE SEQUENCE [LARGE SCALE GENOMIC DNA]</scope>
    <source>
        <strain evidence="2 3">DSM 100316</strain>
    </source>
</reference>
<sequence>MNKMLKGLFMISTVSLLHVETLAAEPNFCLFPTKAVLETLTCIETESADCAYAGYAPDFIKRHNGELVTVNMSGPEYWRGAFAVADFDLDVNHVRRAGLKAVSLRYVETVSLVTGQRFQQHEHALVTVDKDCKIIEWDQYGDNKEQLAVDQAVLTYLNAVGAVQSDLVQ</sequence>